<dbReference type="InterPro" id="IPR019734">
    <property type="entry name" value="TPR_rpt"/>
</dbReference>
<dbReference type="GO" id="GO:0000127">
    <property type="term" value="C:transcription factor TFIIIC complex"/>
    <property type="evidence" value="ECO:0007669"/>
    <property type="project" value="TreeGrafter"/>
</dbReference>
<evidence type="ECO:0000256" key="1">
    <source>
        <dbReference type="PROSITE-ProRule" id="PRU00339"/>
    </source>
</evidence>
<feature type="repeat" description="TPR" evidence="1">
    <location>
        <begin position="488"/>
        <end position="521"/>
    </location>
</feature>
<feature type="compositionally biased region" description="Basic and acidic residues" evidence="2">
    <location>
        <begin position="588"/>
        <end position="611"/>
    </location>
</feature>
<feature type="compositionally biased region" description="Acidic residues" evidence="2">
    <location>
        <begin position="899"/>
        <end position="917"/>
    </location>
</feature>
<organism evidence="3 4">
    <name type="scientific">Serendipita vermifera MAFF 305830</name>
    <dbReference type="NCBI Taxonomy" id="933852"/>
    <lineage>
        <taxon>Eukaryota</taxon>
        <taxon>Fungi</taxon>
        <taxon>Dikarya</taxon>
        <taxon>Basidiomycota</taxon>
        <taxon>Agaricomycotina</taxon>
        <taxon>Agaricomycetes</taxon>
        <taxon>Sebacinales</taxon>
        <taxon>Serendipitaceae</taxon>
        <taxon>Serendipita</taxon>
    </lineage>
</organism>
<dbReference type="Pfam" id="PF13432">
    <property type="entry name" value="TPR_16"/>
    <property type="match status" value="2"/>
</dbReference>
<feature type="region of interest" description="Disordered" evidence="2">
    <location>
        <begin position="869"/>
        <end position="933"/>
    </location>
</feature>
<dbReference type="AlphaFoldDB" id="A0A0C3BRZ5"/>
<dbReference type="STRING" id="933852.A0A0C3BRZ5"/>
<feature type="compositionally biased region" description="Acidic residues" evidence="2">
    <location>
        <begin position="55"/>
        <end position="64"/>
    </location>
</feature>
<dbReference type="PANTHER" id="PTHR23082">
    <property type="entry name" value="TRANSCRIPTION INITIATION FACTOR IIIC TFIIIC , POLYPEPTIDE 3-RELATED"/>
    <property type="match status" value="1"/>
</dbReference>
<reference evidence="3 4" key="1">
    <citation type="submission" date="2014-04" db="EMBL/GenBank/DDBJ databases">
        <authorList>
            <consortium name="DOE Joint Genome Institute"/>
            <person name="Kuo A."/>
            <person name="Zuccaro A."/>
            <person name="Kohler A."/>
            <person name="Nagy L.G."/>
            <person name="Floudas D."/>
            <person name="Copeland A."/>
            <person name="Barry K.W."/>
            <person name="Cichocki N."/>
            <person name="Veneault-Fourrey C."/>
            <person name="LaButti K."/>
            <person name="Lindquist E.A."/>
            <person name="Lipzen A."/>
            <person name="Lundell T."/>
            <person name="Morin E."/>
            <person name="Murat C."/>
            <person name="Sun H."/>
            <person name="Tunlid A."/>
            <person name="Henrissat B."/>
            <person name="Grigoriev I.V."/>
            <person name="Hibbett D.S."/>
            <person name="Martin F."/>
            <person name="Nordberg H.P."/>
            <person name="Cantor M.N."/>
            <person name="Hua S.X."/>
        </authorList>
    </citation>
    <scope>NUCLEOTIDE SEQUENCE [LARGE SCALE GENOMIC DNA]</scope>
    <source>
        <strain evidence="3 4">MAFF 305830</strain>
    </source>
</reference>
<feature type="region of interest" description="Disordered" evidence="2">
    <location>
        <begin position="1"/>
        <end position="67"/>
    </location>
</feature>
<accession>A0A0C3BRZ5</accession>
<keyword evidence="4" id="KW-1185">Reference proteome</keyword>
<gene>
    <name evidence="3" type="ORF">M408DRAFT_91230</name>
</gene>
<dbReference type="SMART" id="SM00028">
    <property type="entry name" value="TPR"/>
    <property type="match status" value="6"/>
</dbReference>
<protein>
    <recommendedName>
        <fullName evidence="5">TPR-like protein</fullName>
    </recommendedName>
</protein>
<evidence type="ECO:0000256" key="2">
    <source>
        <dbReference type="SAM" id="MobiDB-lite"/>
    </source>
</evidence>
<dbReference type="InterPro" id="IPR011990">
    <property type="entry name" value="TPR-like_helical_dom_sf"/>
</dbReference>
<feature type="region of interest" description="Disordered" evidence="2">
    <location>
        <begin position="574"/>
        <end position="615"/>
    </location>
</feature>
<dbReference type="Gene3D" id="1.25.40.10">
    <property type="entry name" value="Tetratricopeptide repeat domain"/>
    <property type="match status" value="3"/>
</dbReference>
<dbReference type="EMBL" id="KN824277">
    <property type="protein sequence ID" value="KIM34146.1"/>
    <property type="molecule type" value="Genomic_DNA"/>
</dbReference>
<feature type="compositionally biased region" description="Polar residues" evidence="2">
    <location>
        <begin position="9"/>
        <end position="20"/>
    </location>
</feature>
<sequence>MSRPRRSISSKTGGRQNMISWDNVVIDDSERESEESTDFGSDEIYMSDAPAGEDVPSEDDDYGVDDPGVKEILEELGPIPAGEPDEDIESELEGDFARNYEERTKRQSRADSTWDFNFQEEFRDGLREVSGIGSTRVRKRGPRPGIGPKLSAEAQKVFGDANLAFVSGQPLEALTMFQEVIRVEPKHHASWSALATCYEDLGEPDKALQVEIMGAHLKTDANHWMQLGAKSRQRKLLQQALYCYRKACRLNPDSAEARWELATICKDVGSSSEALRHFQIILKKQPHNISVIDVIIPVVTETRQFKVAIEVLQAAFDYYQKMWPHGPPDVNEVDQEQLVFQDFHIIALADFLIATEQYDQAIKTVRSGARWLQGRRHEMHLDSASDDREFDADGIIRVDEERLLAGEGSKSGTYRLDVNLRHRLAHARIRSGDVKEGRLHAALILKEDVAYFASLFVELADAFTQKAMYADALPIYERVMNGDVTMSIATVMNAGACYRATGKLKEAEQTYLSVLENEPDNRQAKLRLAEVYEVQNEPKKALALVYEVMDARKDDKNSSDAGQNDAQMDDAAIITGKSQKQRAKQGNRKADTDPERRRPTRVELQRREQEKTAQTASYFATLEEIHGDMLYGDPDAVHTWITIAGTLIDDFREARELFPADRYSVRSATSRFKGLEGEEDAMASRLEAEISSNQERSKAKVKDFMPATFRNVAFKRWMKVIVEYCLLLTSRNAAELAREVLSHVLTSYIFSAKNDPESRLSLQLAQMAIGVYTGNQSEIVMVGRAISTDTQFNNETLRILLGSLTPGLRGTDAFIERNLTKWSLRINRVWDMAVETRKAREARRGSVESEQETERMIVTMDVDGDVATSAAPSKTESMLQWNSKRGRWVPKNRGKGVVEDDEEVDDAGDGGGDEDQAEPTSPISPQEMTRLPTKRTPLGRLIQGSMLNASKVNHGALYYLFEAHEVQPDDPALCLALAVSTLGRSLGRRADNRQQLIVQGVAFLEEYRKYRGTDNLATQEVEYNFGRFFHQLNLGSFAASHYKRVLVLAEEWQNAHPDEPGFGPEAAYNLSLLYVLSGATQPAKELYRRWLSI</sequence>
<dbReference type="PROSITE" id="PS50005">
    <property type="entry name" value="TPR"/>
    <property type="match status" value="2"/>
</dbReference>
<keyword evidence="1" id="KW-0802">TPR repeat</keyword>
<name>A0A0C3BRZ5_SERVB</name>
<evidence type="ECO:0000313" key="4">
    <source>
        <dbReference type="Proteomes" id="UP000054097"/>
    </source>
</evidence>
<feature type="compositionally biased region" description="Acidic residues" evidence="2">
    <location>
        <begin position="25"/>
        <end position="41"/>
    </location>
</feature>
<evidence type="ECO:0008006" key="5">
    <source>
        <dbReference type="Google" id="ProtNLM"/>
    </source>
</evidence>
<dbReference type="OrthoDB" id="9991317at2759"/>
<reference evidence="4" key="2">
    <citation type="submission" date="2015-01" db="EMBL/GenBank/DDBJ databases">
        <title>Evolutionary Origins and Diversification of the Mycorrhizal Mutualists.</title>
        <authorList>
            <consortium name="DOE Joint Genome Institute"/>
            <consortium name="Mycorrhizal Genomics Consortium"/>
            <person name="Kohler A."/>
            <person name="Kuo A."/>
            <person name="Nagy L.G."/>
            <person name="Floudas D."/>
            <person name="Copeland A."/>
            <person name="Barry K.W."/>
            <person name="Cichocki N."/>
            <person name="Veneault-Fourrey C."/>
            <person name="LaButti K."/>
            <person name="Lindquist E.A."/>
            <person name="Lipzen A."/>
            <person name="Lundell T."/>
            <person name="Morin E."/>
            <person name="Murat C."/>
            <person name="Riley R."/>
            <person name="Ohm R."/>
            <person name="Sun H."/>
            <person name="Tunlid A."/>
            <person name="Henrissat B."/>
            <person name="Grigoriev I.V."/>
            <person name="Hibbett D.S."/>
            <person name="Martin F."/>
        </authorList>
    </citation>
    <scope>NUCLEOTIDE SEQUENCE [LARGE SCALE GENOMIC DNA]</scope>
    <source>
        <strain evidence="4">MAFF 305830</strain>
    </source>
</reference>
<evidence type="ECO:0000313" key="3">
    <source>
        <dbReference type="EMBL" id="KIM34146.1"/>
    </source>
</evidence>
<dbReference type="GO" id="GO:0006383">
    <property type="term" value="P:transcription by RNA polymerase III"/>
    <property type="evidence" value="ECO:0007669"/>
    <property type="project" value="InterPro"/>
</dbReference>
<dbReference type="HOGENOM" id="CLU_002391_0_1_1"/>
<dbReference type="Proteomes" id="UP000054097">
    <property type="component" value="Unassembled WGS sequence"/>
</dbReference>
<proteinExistence type="predicted"/>
<dbReference type="SUPFAM" id="SSF48452">
    <property type="entry name" value="TPR-like"/>
    <property type="match status" value="2"/>
</dbReference>
<dbReference type="InterPro" id="IPR039340">
    <property type="entry name" value="Tfc4/TFIIIC-102/Sfc4"/>
</dbReference>
<feature type="repeat" description="TPR" evidence="1">
    <location>
        <begin position="221"/>
        <end position="254"/>
    </location>
</feature>
<feature type="compositionally biased region" description="Polar residues" evidence="2">
    <location>
        <begin position="870"/>
        <end position="883"/>
    </location>
</feature>
<dbReference type="PANTHER" id="PTHR23082:SF0">
    <property type="entry name" value="GENERAL TRANSCRIPTION FACTOR 3C POLYPEPTIDE 3"/>
    <property type="match status" value="1"/>
</dbReference>
<feature type="compositionally biased region" description="Basic residues" evidence="2">
    <location>
        <begin position="884"/>
        <end position="894"/>
    </location>
</feature>